<gene>
    <name evidence="2" type="ORF">SG35_031015</name>
</gene>
<keyword evidence="1" id="KW-0732">Signal</keyword>
<evidence type="ECO:0000313" key="2">
    <source>
        <dbReference type="EMBL" id="WDE02189.1"/>
    </source>
</evidence>
<keyword evidence="3" id="KW-1185">Reference proteome</keyword>
<sequence length="209" mass="23888">MKLLSYLPLIFSLFSVTATAGDTTVFFGDRYTFTESDFTLIPGRSWEYGPITKDTYVAEFQVRGDEGQALLFDLDVDVWGNGYQPDIRLCPHYMPGGAIDYREQTLFEFCYISIPPEYPHVIVPGKNFYYGVDMTVTCSDMAVGVDSDNRNELLADYGEMTNKYRDVRLRVDKQGVYDGQCKVMRIELQPDLGNEIQQINMDLFFGSPF</sequence>
<feature type="signal peptide" evidence="1">
    <location>
        <begin position="1"/>
        <end position="20"/>
    </location>
</feature>
<proteinExistence type="predicted"/>
<dbReference type="EMBL" id="CP059736">
    <property type="protein sequence ID" value="WDE02189.1"/>
    <property type="molecule type" value="Genomic_DNA"/>
</dbReference>
<feature type="chain" id="PRO_5042062732" evidence="1">
    <location>
        <begin position="21"/>
        <end position="209"/>
    </location>
</feature>
<evidence type="ECO:0000256" key="1">
    <source>
        <dbReference type="SAM" id="SignalP"/>
    </source>
</evidence>
<reference evidence="2 3" key="1">
    <citation type="journal article" date="2015" name="Genome Announc.">
        <title>Draft Genome Sequences of Marine Isolates of Thalassomonas viridans and Thalassomonas actiniarum.</title>
        <authorList>
            <person name="Olonade I."/>
            <person name="van Zyl L.J."/>
            <person name="Trindade M."/>
        </authorList>
    </citation>
    <scope>NUCLEOTIDE SEQUENCE [LARGE SCALE GENOMIC DNA]</scope>
    <source>
        <strain evidence="2 3">A5K-106</strain>
    </source>
</reference>
<evidence type="ECO:0000313" key="3">
    <source>
        <dbReference type="Proteomes" id="UP000032568"/>
    </source>
</evidence>
<protein>
    <submittedName>
        <fullName evidence="2">Uncharacterized protein</fullName>
    </submittedName>
</protein>
<accession>A0AAF0C6U3</accession>
<reference evidence="2 3" key="2">
    <citation type="journal article" date="2022" name="Mar. Drugs">
        <title>Bioassay-Guided Fractionation Leads to the Detection of Cholic Acid Generated by the Rare Thalassomonas sp.</title>
        <authorList>
            <person name="Pheiffer F."/>
            <person name="Schneider Y.K."/>
            <person name="Hansen E.H."/>
            <person name="Andersen J.H."/>
            <person name="Isaksson J."/>
            <person name="Busche T."/>
            <person name="R C."/>
            <person name="Kalinowski J."/>
            <person name="Zyl L.V."/>
            <person name="Trindade M."/>
        </authorList>
    </citation>
    <scope>NUCLEOTIDE SEQUENCE [LARGE SCALE GENOMIC DNA]</scope>
    <source>
        <strain evidence="2 3">A5K-106</strain>
    </source>
</reference>
<name>A0AAF0C6U3_9GAMM</name>
<dbReference type="RefSeq" id="WP_044831040.1">
    <property type="nucleotide sequence ID" value="NZ_CP059736.1"/>
</dbReference>
<dbReference type="AlphaFoldDB" id="A0AAF0C6U3"/>
<dbReference type="Proteomes" id="UP000032568">
    <property type="component" value="Chromosome pTact"/>
</dbReference>
<dbReference type="KEGG" id="tact:SG35_031015"/>
<organism evidence="2 3">
    <name type="scientific">Thalassomonas actiniarum</name>
    <dbReference type="NCBI Taxonomy" id="485447"/>
    <lineage>
        <taxon>Bacteria</taxon>
        <taxon>Pseudomonadati</taxon>
        <taxon>Pseudomonadota</taxon>
        <taxon>Gammaproteobacteria</taxon>
        <taxon>Alteromonadales</taxon>
        <taxon>Colwelliaceae</taxon>
        <taxon>Thalassomonas</taxon>
    </lineage>
</organism>